<keyword evidence="6" id="KW-0539">Nucleus</keyword>
<organism evidence="9 10">
    <name type="scientific">Schizosaccharomyces osmophilus</name>
    <dbReference type="NCBI Taxonomy" id="2545709"/>
    <lineage>
        <taxon>Eukaryota</taxon>
        <taxon>Fungi</taxon>
        <taxon>Dikarya</taxon>
        <taxon>Ascomycota</taxon>
        <taxon>Taphrinomycotina</taxon>
        <taxon>Schizosaccharomycetes</taxon>
        <taxon>Schizosaccharomycetales</taxon>
        <taxon>Schizosaccharomycetaceae</taxon>
        <taxon>Schizosaccharomyces</taxon>
    </lineage>
</organism>
<keyword evidence="10" id="KW-1185">Reference proteome</keyword>
<dbReference type="PANTHER" id="PTHR12395:SF9">
    <property type="entry name" value="DECAPPING AND EXORIBONUCLEASE PROTEIN"/>
    <property type="match status" value="1"/>
</dbReference>
<keyword evidence="6" id="KW-0540">Nuclease</keyword>
<dbReference type="GO" id="GO:0005634">
    <property type="term" value="C:nucleus"/>
    <property type="evidence" value="ECO:0007669"/>
    <property type="project" value="UniProtKB-SubCell"/>
</dbReference>
<comment type="catalytic activity">
    <reaction evidence="3">
        <text>a 5'-end (N(7)-methyl 5'-triphosphoguanosine)-ribonucleoside-ribonucleotide in mRNA + H2O = a (N(7)-methyl 5'-triphosphoguanosine)-nucleoside + a 5'-end phospho-ribonucleoside in mRNA + H(+)</text>
        <dbReference type="Rhea" id="RHEA:66928"/>
        <dbReference type="Rhea" id="RHEA-COMP:15692"/>
        <dbReference type="Rhea" id="RHEA-COMP:17313"/>
        <dbReference type="ChEBI" id="CHEBI:15377"/>
        <dbReference type="ChEBI" id="CHEBI:15378"/>
        <dbReference type="ChEBI" id="CHEBI:138282"/>
        <dbReference type="ChEBI" id="CHEBI:172876"/>
        <dbReference type="ChEBI" id="CHEBI:172877"/>
    </reaction>
    <physiologicalReaction direction="left-to-right" evidence="3">
        <dbReference type="Rhea" id="RHEA:66929"/>
    </physiologicalReaction>
</comment>
<dbReference type="RefSeq" id="XP_056038459.1">
    <property type="nucleotide sequence ID" value="XM_056182771.1"/>
</dbReference>
<evidence type="ECO:0000313" key="10">
    <source>
        <dbReference type="Proteomes" id="UP001212411"/>
    </source>
</evidence>
<sequence>MHYEFAFYQVRPSSTPSVSEPLEIASYSMTEDCSFHLDDRQLRYYYPPLPHSDLNSGYPDKYHPPKAGAHPISAAKGVLDQKHVDAKAELFSWRGLITKIMCAPLYPKSQWELKLRMDAESGTIFMEEGESSETTYENQDRMCYWGYKFEAISTLPTIWDACSRSDIEDRDNQLVIPDEQYCSIVKYHIGRTRLILAGEIDCVWDAKPGVTPDSDLDGKVTNDPASNETEGQNEEPLPASKRRKVDDVHDSTDPSPTLENPSPHYCELKTSKKQPLEHVGMRRKLLKFWAQSYLLGIGTIVIGFRNDDGVLVEIKELPTRQIPNLLRPYAKPQDWTANRLLVVLEQELDWLKKCVQKHPPNTKFTLQYSANSKLILRVHS</sequence>
<dbReference type="KEGG" id="som:SOMG_03984"/>
<dbReference type="GO" id="GO:0110155">
    <property type="term" value="P:NAD-cap decapping"/>
    <property type="evidence" value="ECO:0007669"/>
    <property type="project" value="TreeGrafter"/>
</dbReference>
<dbReference type="PANTHER" id="PTHR12395">
    <property type="entry name" value="DOM-3 RELATED"/>
    <property type="match status" value="1"/>
</dbReference>
<dbReference type="EMBL" id="CP115612">
    <property type="protein sequence ID" value="WBW74216.1"/>
    <property type="molecule type" value="Genomic_DNA"/>
</dbReference>
<evidence type="ECO:0000256" key="1">
    <source>
        <dbReference type="ARBA" id="ARBA00001968"/>
    </source>
</evidence>
<keyword evidence="6" id="KW-0479">Metal-binding</keyword>
<evidence type="ECO:0000256" key="6">
    <source>
        <dbReference type="RuleBase" id="RU367113"/>
    </source>
</evidence>
<comment type="catalytic activity">
    <reaction evidence="4">
        <text>a 5'-end triphospho-ribonucleoside in mRNA + H2O = a 5'-end phospho-ribonucleoside in mRNA + diphosphate + H(+)</text>
        <dbReference type="Rhea" id="RHEA:78683"/>
        <dbReference type="Rhea" id="RHEA-COMP:15692"/>
        <dbReference type="Rhea" id="RHEA-COMP:17164"/>
        <dbReference type="ChEBI" id="CHEBI:15377"/>
        <dbReference type="ChEBI" id="CHEBI:15378"/>
        <dbReference type="ChEBI" id="CHEBI:33019"/>
        <dbReference type="ChEBI" id="CHEBI:138282"/>
        <dbReference type="ChEBI" id="CHEBI:167618"/>
    </reaction>
    <physiologicalReaction direction="left-to-right" evidence="4">
        <dbReference type="Rhea" id="RHEA:78684"/>
    </physiologicalReaction>
</comment>
<proteinExistence type="inferred from homology"/>
<protein>
    <recommendedName>
        <fullName evidence="6">Decapping nuclease</fullName>
        <ecNumber evidence="6">3.6.1.-</ecNumber>
    </recommendedName>
</protein>
<dbReference type="EC" id="3.6.1.-" evidence="6"/>
<keyword evidence="6" id="KW-0694">RNA-binding</keyword>
<dbReference type="GO" id="GO:0003723">
    <property type="term" value="F:RNA binding"/>
    <property type="evidence" value="ECO:0007669"/>
    <property type="project" value="UniProtKB-KW"/>
</dbReference>
<gene>
    <name evidence="9" type="primary">din1</name>
    <name evidence="9" type="ORF">SOMG_03984</name>
</gene>
<evidence type="ECO:0000256" key="4">
    <source>
        <dbReference type="ARBA" id="ARBA00044692"/>
    </source>
</evidence>
<accession>A0AAE9WD87</accession>
<dbReference type="Proteomes" id="UP001212411">
    <property type="component" value="Chromosome 2"/>
</dbReference>
<reference evidence="9 10" key="1">
    <citation type="journal article" date="2023" name="G3 (Bethesda)">
        <title>A high-quality reference genome for the fission yeast Schizosaccharomyces osmophilus.</title>
        <authorList>
            <person name="Jia G.S."/>
            <person name="Zhang W.C."/>
            <person name="Liang Y."/>
            <person name="Liu X.H."/>
            <person name="Rhind N."/>
            <person name="Pidoux A."/>
            <person name="Brysch-Herzberg M."/>
            <person name="Du L.L."/>
        </authorList>
    </citation>
    <scope>NUCLEOTIDE SEQUENCE [LARGE SCALE GENOMIC DNA]</scope>
    <source>
        <strain evidence="9 10">CBS 15793</strain>
    </source>
</reference>
<dbReference type="GO" id="GO:0000956">
    <property type="term" value="P:nuclear-transcribed mRNA catabolic process"/>
    <property type="evidence" value="ECO:0007669"/>
    <property type="project" value="TreeGrafter"/>
</dbReference>
<evidence type="ECO:0000256" key="3">
    <source>
        <dbReference type="ARBA" id="ARBA00044676"/>
    </source>
</evidence>
<comment type="cofactor">
    <cofactor evidence="1 6">
        <name>a divalent metal cation</name>
        <dbReference type="ChEBI" id="CHEBI:60240"/>
    </cofactor>
</comment>
<comment type="catalytic activity">
    <reaction evidence="5">
        <text>a 5'-end NAD(+)-phospho-ribonucleoside in mRNA + H2O = a 5'-end phospho-ribonucleoside in mRNA + NAD(+) + H(+)</text>
        <dbReference type="Rhea" id="RHEA:60880"/>
        <dbReference type="Rhea" id="RHEA-COMP:15692"/>
        <dbReference type="Rhea" id="RHEA-COMP:15698"/>
        <dbReference type="ChEBI" id="CHEBI:15377"/>
        <dbReference type="ChEBI" id="CHEBI:15378"/>
        <dbReference type="ChEBI" id="CHEBI:57540"/>
        <dbReference type="ChEBI" id="CHEBI:138282"/>
        <dbReference type="ChEBI" id="CHEBI:144029"/>
    </reaction>
    <physiologicalReaction direction="left-to-right" evidence="5">
        <dbReference type="Rhea" id="RHEA:60881"/>
    </physiologicalReaction>
</comment>
<dbReference type="GO" id="GO:0000166">
    <property type="term" value="F:nucleotide binding"/>
    <property type="evidence" value="ECO:0007669"/>
    <property type="project" value="UniProtKB-KW"/>
</dbReference>
<dbReference type="InterPro" id="IPR039039">
    <property type="entry name" value="RAI1-like_fam"/>
</dbReference>
<dbReference type="GO" id="GO:0005829">
    <property type="term" value="C:cytosol"/>
    <property type="evidence" value="ECO:0007669"/>
    <property type="project" value="TreeGrafter"/>
</dbReference>
<dbReference type="GO" id="GO:0034353">
    <property type="term" value="F:mRNA 5'-diphosphatase activity"/>
    <property type="evidence" value="ECO:0007669"/>
    <property type="project" value="TreeGrafter"/>
</dbReference>
<evidence type="ECO:0000256" key="2">
    <source>
        <dbReference type="ARBA" id="ARBA00006562"/>
    </source>
</evidence>
<dbReference type="Pfam" id="PF08652">
    <property type="entry name" value="RAI1"/>
    <property type="match status" value="2"/>
</dbReference>
<keyword evidence="6 9" id="KW-0378">Hydrolase</keyword>
<dbReference type="GO" id="GO:0004518">
    <property type="term" value="F:nuclease activity"/>
    <property type="evidence" value="ECO:0007669"/>
    <property type="project" value="UniProtKB-KW"/>
</dbReference>
<dbReference type="AlphaFoldDB" id="A0AAE9WD87"/>
<comment type="subcellular location">
    <subcellularLocation>
        <location evidence="6">Nucleus</location>
    </subcellularLocation>
</comment>
<feature type="domain" description="RAI1-like" evidence="8">
    <location>
        <begin position="257"/>
        <end position="375"/>
    </location>
</feature>
<evidence type="ECO:0000313" key="9">
    <source>
        <dbReference type="EMBL" id="WBW74216.1"/>
    </source>
</evidence>
<evidence type="ECO:0000256" key="7">
    <source>
        <dbReference type="SAM" id="MobiDB-lite"/>
    </source>
</evidence>
<evidence type="ECO:0000256" key="5">
    <source>
        <dbReference type="ARBA" id="ARBA00048124"/>
    </source>
</evidence>
<dbReference type="GeneID" id="80877460"/>
<dbReference type="GO" id="GO:0046872">
    <property type="term" value="F:metal ion binding"/>
    <property type="evidence" value="ECO:0007669"/>
    <property type="project" value="UniProtKB-KW"/>
</dbReference>
<name>A0AAE9WD87_9SCHI</name>
<feature type="region of interest" description="Disordered" evidence="7">
    <location>
        <begin position="213"/>
        <end position="270"/>
    </location>
</feature>
<keyword evidence="6" id="KW-0547">Nucleotide-binding</keyword>
<feature type="domain" description="RAI1-like" evidence="8">
    <location>
        <begin position="20"/>
        <end position="211"/>
    </location>
</feature>
<comment type="similarity">
    <text evidence="2 6">Belongs to the DXO/Dom3Z family.</text>
</comment>
<evidence type="ECO:0000259" key="8">
    <source>
        <dbReference type="Pfam" id="PF08652"/>
    </source>
</evidence>
<dbReference type="InterPro" id="IPR013961">
    <property type="entry name" value="RAI1"/>
</dbReference>
<comment type="function">
    <text evidence="6">Decapping enzyme for NAD-capped RNAs: specifically hydrolyzes the nicotinamide adenine dinucleotide (NAD) cap from a subset of RNAs by removing the entire NAD moiety from the 5'-end of an NAD-capped RNA.</text>
</comment>